<gene>
    <name evidence="2" type="ORF">NIES2119_22450</name>
</gene>
<sequence>MTPQNLPEKVIWYYITGTYLLYIIGAQHIVAPAIAWFLAGYLCVQLWQQTQDTPPEERIRIPLGVWIWIAGMLLMEVAIVGAHLDFNMDLPRIVRSTINFFARTWALLALFPLSGCLKIRSQLIYRAACILCIQSLILVVLFYAMSLVNIRLPIITSPLYKIGGVGAEYYNILLYIRDSDTGKTRLYLFTPWAPALGMVGNIYFFLVCQEANKRLRWLGMIGAAAMVWSSDSRLGILCLPTLPVINWILSNMTRPGIQLTAGAFSVFSGMFGIQLLNWYKDFRAQFDGQRASSSRVREVLGRIALYRWQNDAPIWGFGIKEPKGPRVVTGKPIGSHHTWFGVLFTHGIVGFIALAVPMTWSFIECLIKAQKNTTAQVALGILTVLIMFSFAENLETLAYLYWPGLVILGIALKEKFSLVSKSELTLQNSSY</sequence>
<feature type="transmembrane region" description="Helical" evidence="1">
    <location>
        <begin position="186"/>
        <end position="206"/>
    </location>
</feature>
<reference evidence="2 3" key="1">
    <citation type="submission" date="2016-11" db="EMBL/GenBank/DDBJ databases">
        <title>Draft Genome Sequences of Nine Cyanobacterial Strains from Diverse Habitats.</title>
        <authorList>
            <person name="Zhu T."/>
            <person name="Hou S."/>
            <person name="Lu X."/>
            <person name="Hess W.R."/>
        </authorList>
    </citation>
    <scope>NUCLEOTIDE SEQUENCE [LARGE SCALE GENOMIC DNA]</scope>
    <source>
        <strain evidence="2 3">IAM M-71</strain>
    </source>
</reference>
<dbReference type="AlphaFoldDB" id="A0A1U7IAY6"/>
<feature type="transmembrane region" description="Helical" evidence="1">
    <location>
        <begin position="123"/>
        <end position="144"/>
    </location>
</feature>
<dbReference type="EMBL" id="MRCE01000027">
    <property type="protein sequence ID" value="OKH33725.1"/>
    <property type="molecule type" value="Genomic_DNA"/>
</dbReference>
<name>A0A1U7IAY6_9CYAN</name>
<organism evidence="2 3">
    <name type="scientific">[Phormidium ambiguum] IAM M-71</name>
    <dbReference type="NCBI Taxonomy" id="454136"/>
    <lineage>
        <taxon>Bacteria</taxon>
        <taxon>Bacillati</taxon>
        <taxon>Cyanobacteriota</taxon>
        <taxon>Cyanophyceae</taxon>
        <taxon>Oscillatoriophycideae</taxon>
        <taxon>Aerosakkonematales</taxon>
        <taxon>Aerosakkonemataceae</taxon>
        <taxon>Floridanema</taxon>
    </lineage>
</organism>
<feature type="transmembrane region" description="Helical" evidence="1">
    <location>
        <begin position="261"/>
        <end position="279"/>
    </location>
</feature>
<evidence type="ECO:0000313" key="2">
    <source>
        <dbReference type="EMBL" id="OKH33725.1"/>
    </source>
</evidence>
<keyword evidence="1" id="KW-1133">Transmembrane helix</keyword>
<dbReference type="STRING" id="454136.NIES2119_22450"/>
<feature type="transmembrane region" description="Helical" evidence="1">
    <location>
        <begin position="375"/>
        <end position="391"/>
    </location>
</feature>
<feature type="transmembrane region" description="Helical" evidence="1">
    <location>
        <begin position="339"/>
        <end position="363"/>
    </location>
</feature>
<comment type="caution">
    <text evidence="2">The sequence shown here is derived from an EMBL/GenBank/DDBJ whole genome shotgun (WGS) entry which is preliminary data.</text>
</comment>
<dbReference type="Proteomes" id="UP000185860">
    <property type="component" value="Unassembled WGS sequence"/>
</dbReference>
<feature type="transmembrane region" description="Helical" evidence="1">
    <location>
        <begin position="20"/>
        <end position="44"/>
    </location>
</feature>
<feature type="transmembrane region" description="Helical" evidence="1">
    <location>
        <begin position="226"/>
        <end position="249"/>
    </location>
</feature>
<feature type="transmembrane region" description="Helical" evidence="1">
    <location>
        <begin position="96"/>
        <end position="116"/>
    </location>
</feature>
<proteinExistence type="predicted"/>
<feature type="transmembrane region" description="Helical" evidence="1">
    <location>
        <begin position="397"/>
        <end position="412"/>
    </location>
</feature>
<protein>
    <submittedName>
        <fullName evidence="2">Capsular biosynthesis protein</fullName>
    </submittedName>
</protein>
<dbReference type="OrthoDB" id="484624at2"/>
<evidence type="ECO:0000256" key="1">
    <source>
        <dbReference type="SAM" id="Phobius"/>
    </source>
</evidence>
<keyword evidence="1" id="KW-0812">Transmembrane</keyword>
<accession>A0A1U7IAY6</accession>
<evidence type="ECO:0000313" key="3">
    <source>
        <dbReference type="Proteomes" id="UP000185860"/>
    </source>
</evidence>
<feature type="transmembrane region" description="Helical" evidence="1">
    <location>
        <begin position="65"/>
        <end position="84"/>
    </location>
</feature>
<keyword evidence="1" id="KW-0472">Membrane</keyword>